<evidence type="ECO:0000313" key="7">
    <source>
        <dbReference type="EMBL" id="KAK7788618.1"/>
    </source>
</evidence>
<proteinExistence type="predicted"/>
<gene>
    <name evidence="7" type="ORF">R5R35_008526</name>
</gene>
<comment type="caution">
    <text evidence="7">The sequence shown here is derived from an EMBL/GenBank/DDBJ whole genome shotgun (WGS) entry which is preliminary data.</text>
</comment>
<evidence type="ECO:0000256" key="1">
    <source>
        <dbReference type="ARBA" id="ARBA00011764"/>
    </source>
</evidence>
<keyword evidence="8" id="KW-1185">Reference proteome</keyword>
<dbReference type="Proteomes" id="UP001378592">
    <property type="component" value="Unassembled WGS sequence"/>
</dbReference>
<comment type="function">
    <text evidence="5">Involved in transvection phenomena (= synapsis-dependent gene expression), where the synaptic pairing of chromosomes carrying genes with which zeste interacts influences the expression of these genes. Zeste binds to DNA and stimulates transcription from a nearby promoter.</text>
</comment>
<keyword evidence="3" id="KW-0805">Transcription regulation</keyword>
<sequence length="350" mass="40643">MNYEENGTYFMDRSSTKAKSTWFSAQDVCILADLVRSHSDAFRSLTNSPSRNEKKKVWEIIAQLLAKKTNVPRTTRQVQKKWSNLRSAVRRASRSSVGTSLLPHYFLPVVKYLEEEENDVCISQEIPEEEVDDLPQTIEFPQNSRQTYAMKIKHIQEQQEADVERFTVLKQIKLESGDASEGREDSDVQEIAAGPETEIQEELQFSHVTLPNPETVHSDADPNGTATVWISEGENVENGAEQSESEDIFLEETQDPVRRNLPGNRKRLRPWPEYWEEKTDGDEARQMKLELLKAQLLLVQKETYLKEREIEKKDKEISLLDKELLKADLEIKFMKKKYLFEEMKMGQSRK</sequence>
<evidence type="ECO:0000259" key="6">
    <source>
        <dbReference type="Pfam" id="PF13873"/>
    </source>
</evidence>
<feature type="domain" description="Myb/SANT-like DNA-binding" evidence="6">
    <location>
        <begin position="22"/>
        <end position="92"/>
    </location>
</feature>
<keyword evidence="4" id="KW-0804">Transcription</keyword>
<reference evidence="7 8" key="1">
    <citation type="submission" date="2024-03" db="EMBL/GenBank/DDBJ databases">
        <title>The genome assembly and annotation of the cricket Gryllus longicercus Weissman &amp; Gray.</title>
        <authorList>
            <person name="Szrajer S."/>
            <person name="Gray D."/>
            <person name="Ylla G."/>
        </authorList>
    </citation>
    <scope>NUCLEOTIDE SEQUENCE [LARGE SCALE GENOMIC DNA]</scope>
    <source>
        <strain evidence="7">DAG 2021-001</strain>
        <tissue evidence="7">Whole body minus gut</tissue>
    </source>
</reference>
<dbReference type="EMBL" id="JAZDUA010000997">
    <property type="protein sequence ID" value="KAK7788618.1"/>
    <property type="molecule type" value="Genomic_DNA"/>
</dbReference>
<evidence type="ECO:0000256" key="5">
    <source>
        <dbReference type="ARBA" id="ARBA00025466"/>
    </source>
</evidence>
<dbReference type="AlphaFoldDB" id="A0AAN9YVF0"/>
<evidence type="ECO:0000313" key="8">
    <source>
        <dbReference type="Proteomes" id="UP001378592"/>
    </source>
</evidence>
<dbReference type="Gene3D" id="1.10.10.60">
    <property type="entry name" value="Homeodomain-like"/>
    <property type="match status" value="1"/>
</dbReference>
<accession>A0AAN9YVF0</accession>
<comment type="subunit">
    <text evidence="1">Self-associates forming complexes of several hundred monomers.</text>
</comment>
<dbReference type="Pfam" id="PF13873">
    <property type="entry name" value="Myb_DNA-bind_5"/>
    <property type="match status" value="1"/>
</dbReference>
<name>A0AAN9YVF0_9ORTH</name>
<organism evidence="7 8">
    <name type="scientific">Gryllus longicercus</name>
    <dbReference type="NCBI Taxonomy" id="2509291"/>
    <lineage>
        <taxon>Eukaryota</taxon>
        <taxon>Metazoa</taxon>
        <taxon>Ecdysozoa</taxon>
        <taxon>Arthropoda</taxon>
        <taxon>Hexapoda</taxon>
        <taxon>Insecta</taxon>
        <taxon>Pterygota</taxon>
        <taxon>Neoptera</taxon>
        <taxon>Polyneoptera</taxon>
        <taxon>Orthoptera</taxon>
        <taxon>Ensifera</taxon>
        <taxon>Gryllidea</taxon>
        <taxon>Grylloidea</taxon>
        <taxon>Gryllidae</taxon>
        <taxon>Gryllinae</taxon>
        <taxon>Gryllus</taxon>
    </lineage>
</organism>
<evidence type="ECO:0000256" key="4">
    <source>
        <dbReference type="ARBA" id="ARBA00023163"/>
    </source>
</evidence>
<evidence type="ECO:0000256" key="3">
    <source>
        <dbReference type="ARBA" id="ARBA00023015"/>
    </source>
</evidence>
<evidence type="ECO:0000256" key="2">
    <source>
        <dbReference type="ARBA" id="ARBA00016807"/>
    </source>
</evidence>
<dbReference type="InterPro" id="IPR028002">
    <property type="entry name" value="Myb_DNA-bind_5"/>
</dbReference>
<protein>
    <recommendedName>
        <fullName evidence="2">Regulatory protein zeste</fullName>
    </recommendedName>
</protein>